<keyword evidence="2 4" id="KW-0238">DNA-binding</keyword>
<feature type="domain" description="HTH tetR-type" evidence="5">
    <location>
        <begin position="7"/>
        <end position="67"/>
    </location>
</feature>
<dbReference type="Pfam" id="PF00440">
    <property type="entry name" value="TetR_N"/>
    <property type="match status" value="1"/>
</dbReference>
<dbReference type="InterPro" id="IPR050109">
    <property type="entry name" value="HTH-type_TetR-like_transc_reg"/>
</dbReference>
<dbReference type="GO" id="GO:0003700">
    <property type="term" value="F:DNA-binding transcription factor activity"/>
    <property type="evidence" value="ECO:0007669"/>
    <property type="project" value="TreeGrafter"/>
</dbReference>
<reference evidence="6 7" key="1">
    <citation type="submission" date="2019-10" db="EMBL/GenBank/DDBJ databases">
        <title>Whole genome shotgun sequence of Acrocarpospora pleiomorpha NBRC 16267.</title>
        <authorList>
            <person name="Ichikawa N."/>
            <person name="Kimura A."/>
            <person name="Kitahashi Y."/>
            <person name="Komaki H."/>
            <person name="Oguchi A."/>
        </authorList>
    </citation>
    <scope>NUCLEOTIDE SEQUENCE [LARGE SCALE GENOMIC DNA]</scope>
    <source>
        <strain evidence="6 7">NBRC 16267</strain>
    </source>
</reference>
<evidence type="ECO:0000256" key="1">
    <source>
        <dbReference type="ARBA" id="ARBA00023015"/>
    </source>
</evidence>
<evidence type="ECO:0000256" key="2">
    <source>
        <dbReference type="ARBA" id="ARBA00023125"/>
    </source>
</evidence>
<dbReference type="OrthoDB" id="9796019at2"/>
<dbReference type="RefSeq" id="WP_155345883.1">
    <property type="nucleotide sequence ID" value="NZ_BAAAHM010000032.1"/>
</dbReference>
<evidence type="ECO:0000313" key="6">
    <source>
        <dbReference type="EMBL" id="GES20868.1"/>
    </source>
</evidence>
<dbReference type="PRINTS" id="PR00455">
    <property type="entry name" value="HTHTETR"/>
</dbReference>
<dbReference type="Gene3D" id="1.10.357.10">
    <property type="entry name" value="Tetracycline Repressor, domain 2"/>
    <property type="match status" value="1"/>
</dbReference>
<protein>
    <submittedName>
        <fullName evidence="6">TetR family transcriptional regulator</fullName>
    </submittedName>
</protein>
<keyword evidence="7" id="KW-1185">Reference proteome</keyword>
<dbReference type="InterPro" id="IPR001647">
    <property type="entry name" value="HTH_TetR"/>
</dbReference>
<dbReference type="InterPro" id="IPR011075">
    <property type="entry name" value="TetR_C"/>
</dbReference>
<organism evidence="6 7">
    <name type="scientific">Acrocarpospora pleiomorpha</name>
    <dbReference type="NCBI Taxonomy" id="90975"/>
    <lineage>
        <taxon>Bacteria</taxon>
        <taxon>Bacillati</taxon>
        <taxon>Actinomycetota</taxon>
        <taxon>Actinomycetes</taxon>
        <taxon>Streptosporangiales</taxon>
        <taxon>Streptosporangiaceae</taxon>
        <taxon>Acrocarpospora</taxon>
    </lineage>
</organism>
<dbReference type="PANTHER" id="PTHR30055:SF149">
    <property type="entry name" value="TETR-FAMILY TRANSCRIPTIONAL REGULATOR"/>
    <property type="match status" value="1"/>
</dbReference>
<sequence>MRSRLTEQRERELLDVALRLVREKGYDKVTIDDIANTARASTATLYRRWGGKAQMVITAVKVSKPAPPEEIDTGSLRGDLLAMTRRVMVPRPFTGLAQAVLVDAELRTAFHGLMIEPELEVARRALRRHVEAGLIDPGNPVLDLVDRVLIGPLVAEALWLGETPGLAERLVDDVLLPLLKPAALDGAQR</sequence>
<dbReference type="SUPFAM" id="SSF46689">
    <property type="entry name" value="Homeodomain-like"/>
    <property type="match status" value="1"/>
</dbReference>
<keyword evidence="1" id="KW-0805">Transcription regulation</keyword>
<dbReference type="AlphaFoldDB" id="A0A5M3XR85"/>
<feature type="DNA-binding region" description="H-T-H motif" evidence="4">
    <location>
        <begin position="30"/>
        <end position="49"/>
    </location>
</feature>
<comment type="caution">
    <text evidence="6">The sequence shown here is derived from an EMBL/GenBank/DDBJ whole genome shotgun (WGS) entry which is preliminary data.</text>
</comment>
<dbReference type="GO" id="GO:0000976">
    <property type="term" value="F:transcription cis-regulatory region binding"/>
    <property type="evidence" value="ECO:0007669"/>
    <property type="project" value="TreeGrafter"/>
</dbReference>
<evidence type="ECO:0000259" key="5">
    <source>
        <dbReference type="PROSITE" id="PS50977"/>
    </source>
</evidence>
<evidence type="ECO:0000256" key="3">
    <source>
        <dbReference type="ARBA" id="ARBA00023163"/>
    </source>
</evidence>
<gene>
    <name evidence="6" type="ORF">Aple_037640</name>
</gene>
<keyword evidence="3" id="KW-0804">Transcription</keyword>
<dbReference type="SUPFAM" id="SSF48498">
    <property type="entry name" value="Tetracyclin repressor-like, C-terminal domain"/>
    <property type="match status" value="1"/>
</dbReference>
<dbReference type="Proteomes" id="UP000377595">
    <property type="component" value="Unassembled WGS sequence"/>
</dbReference>
<name>A0A5M3XR85_9ACTN</name>
<dbReference type="PROSITE" id="PS01081">
    <property type="entry name" value="HTH_TETR_1"/>
    <property type="match status" value="1"/>
</dbReference>
<accession>A0A5M3XR85</accession>
<dbReference type="EMBL" id="BLAF01000019">
    <property type="protein sequence ID" value="GES20868.1"/>
    <property type="molecule type" value="Genomic_DNA"/>
</dbReference>
<dbReference type="Gene3D" id="1.10.10.60">
    <property type="entry name" value="Homeodomain-like"/>
    <property type="match status" value="1"/>
</dbReference>
<dbReference type="PANTHER" id="PTHR30055">
    <property type="entry name" value="HTH-TYPE TRANSCRIPTIONAL REGULATOR RUTR"/>
    <property type="match status" value="1"/>
</dbReference>
<dbReference type="Pfam" id="PF16859">
    <property type="entry name" value="TetR_C_11"/>
    <property type="match status" value="1"/>
</dbReference>
<proteinExistence type="predicted"/>
<dbReference type="InterPro" id="IPR036271">
    <property type="entry name" value="Tet_transcr_reg_TetR-rel_C_sf"/>
</dbReference>
<dbReference type="PROSITE" id="PS50977">
    <property type="entry name" value="HTH_TETR_2"/>
    <property type="match status" value="1"/>
</dbReference>
<dbReference type="InterPro" id="IPR023772">
    <property type="entry name" value="DNA-bd_HTH_TetR-type_CS"/>
</dbReference>
<dbReference type="InterPro" id="IPR009057">
    <property type="entry name" value="Homeodomain-like_sf"/>
</dbReference>
<evidence type="ECO:0000256" key="4">
    <source>
        <dbReference type="PROSITE-ProRule" id="PRU00335"/>
    </source>
</evidence>
<evidence type="ECO:0000313" key="7">
    <source>
        <dbReference type="Proteomes" id="UP000377595"/>
    </source>
</evidence>